<evidence type="ECO:0000259" key="1">
    <source>
        <dbReference type="Pfam" id="PF00501"/>
    </source>
</evidence>
<evidence type="ECO:0000313" key="4">
    <source>
        <dbReference type="Proteomes" id="UP000545074"/>
    </source>
</evidence>
<evidence type="ECO:0000313" key="3">
    <source>
        <dbReference type="EMBL" id="MBA6100278.1"/>
    </source>
</evidence>
<dbReference type="GO" id="GO:0003824">
    <property type="term" value="F:catalytic activity"/>
    <property type="evidence" value="ECO:0007669"/>
    <property type="project" value="InterPro"/>
</dbReference>
<sequence length="556" mass="62086">MDNTVAARIARRFITLPLDKRALYLEKMLAEGVSPANLPIPEVQSAFEQLPLSFAQERQWFLWQLEPHSSAYHIPMALRLRGRLDRQALQGAFERLVERHQTLRTRFVFDQTRPLQVIDPGAGLAIAHEVVGPLDLAQLEARVAEETRHPFDLETGPLLRVRLLELAPDDHVLVLTQHHIVSDGVSMQVMVGELIALYAGLSLGQAPTLAPLPIQYADYALWQRHWMEAGERDRQLAYWTERLGAQQPVLELPLDHARPAQPSYRGARCNLQLPAALSHDLHALARAEGGTLFMLLLAALHALLHRYSGQHDIRIGVPSANRNRVETEGLIGYFVNTQVIRAQVAGEQPFVELLRQVRQHALDAQAYQELPFEQLVEALAPERTLGLNPLFQVMFNHQAAGRGGATSARLGDLQIEGVDSVTEVAQLDLTLETRESPEGLEASFIYATDLFERSTIERLSTHFINLLQGIVEQPHQPVAELPLLAAAERERTLVTWNATAEQYPLQQSIQQLIEAQVQRTPDAPALAFGEVRLSYAQLNARANRLAHRLIALGVGA</sequence>
<gene>
    <name evidence="3" type="ORF">H4C80_24620</name>
</gene>
<dbReference type="CDD" id="cd19531">
    <property type="entry name" value="LCL_NRPS-like"/>
    <property type="match status" value="1"/>
</dbReference>
<dbReference type="PANTHER" id="PTHR45398">
    <property type="match status" value="1"/>
</dbReference>
<dbReference type="InterPro" id="IPR023213">
    <property type="entry name" value="CAT-like_dom_sf"/>
</dbReference>
<dbReference type="SUPFAM" id="SSF52777">
    <property type="entry name" value="CoA-dependent acyltransferases"/>
    <property type="match status" value="2"/>
</dbReference>
<protein>
    <submittedName>
        <fullName evidence="3">AMP-binding protein</fullName>
    </submittedName>
</protein>
<evidence type="ECO:0000259" key="2">
    <source>
        <dbReference type="Pfam" id="PF00668"/>
    </source>
</evidence>
<feature type="domain" description="AMP-dependent synthetase/ligase" evidence="1">
    <location>
        <begin position="514"/>
        <end position="555"/>
    </location>
</feature>
<dbReference type="AlphaFoldDB" id="A0A7W2KKK9"/>
<dbReference type="EMBL" id="JACGCX010000027">
    <property type="protein sequence ID" value="MBA6100278.1"/>
    <property type="molecule type" value="Genomic_DNA"/>
</dbReference>
<dbReference type="Pfam" id="PF00668">
    <property type="entry name" value="Condensation"/>
    <property type="match status" value="1"/>
</dbReference>
<dbReference type="Gene3D" id="3.30.559.30">
    <property type="entry name" value="Nonribosomal peptide synthetase, condensation domain"/>
    <property type="match status" value="1"/>
</dbReference>
<dbReference type="Proteomes" id="UP000545074">
    <property type="component" value="Unassembled WGS sequence"/>
</dbReference>
<dbReference type="Gene3D" id="3.40.50.12780">
    <property type="entry name" value="N-terminal domain of ligase-like"/>
    <property type="match status" value="1"/>
</dbReference>
<dbReference type="PANTHER" id="PTHR45398:SF1">
    <property type="entry name" value="ENZYME, PUTATIVE (JCVI)-RELATED"/>
    <property type="match status" value="1"/>
</dbReference>
<dbReference type="Pfam" id="PF00501">
    <property type="entry name" value="AMP-binding"/>
    <property type="match status" value="1"/>
</dbReference>
<feature type="domain" description="Condensation" evidence="2">
    <location>
        <begin position="49"/>
        <end position="490"/>
    </location>
</feature>
<proteinExistence type="predicted"/>
<dbReference type="SUPFAM" id="SSF56801">
    <property type="entry name" value="Acetyl-CoA synthetase-like"/>
    <property type="match status" value="1"/>
</dbReference>
<name>A0A7W2KKK9_9PSED</name>
<dbReference type="Gene3D" id="3.30.559.10">
    <property type="entry name" value="Chloramphenicol acetyltransferase-like domain"/>
    <property type="match status" value="1"/>
</dbReference>
<dbReference type="InterPro" id="IPR042099">
    <property type="entry name" value="ANL_N_sf"/>
</dbReference>
<comment type="caution">
    <text evidence="3">The sequence shown here is derived from an EMBL/GenBank/DDBJ whole genome shotgun (WGS) entry which is preliminary data.</text>
</comment>
<feature type="non-terminal residue" evidence="3">
    <location>
        <position position="556"/>
    </location>
</feature>
<accession>A0A7W2KKK9</accession>
<dbReference type="InterPro" id="IPR000873">
    <property type="entry name" value="AMP-dep_synth/lig_dom"/>
</dbReference>
<dbReference type="FunFam" id="3.30.559.10:FF:000012">
    <property type="entry name" value="Non-ribosomal peptide synthetase"/>
    <property type="match status" value="1"/>
</dbReference>
<reference evidence="3 4" key="1">
    <citation type="submission" date="2020-07" db="EMBL/GenBank/DDBJ databases">
        <title>Diversity of carbapenemase encoding genes among Pseudomonas putida group clinical isolates in a tertiary Brazilian hospital.</title>
        <authorList>
            <person name="Alberto-Lei F."/>
            <person name="Nodari C.S."/>
            <person name="Streling A.P."/>
            <person name="Paulino J.T."/>
            <person name="Bessa-Neto F.O."/>
            <person name="Cayo R."/>
            <person name="Gales A.C."/>
        </authorList>
    </citation>
    <scope>NUCLEOTIDE SEQUENCE [LARGE SCALE GENOMIC DNA]</scope>
    <source>
        <strain evidence="3 4">12815</strain>
    </source>
</reference>
<dbReference type="InterPro" id="IPR001242">
    <property type="entry name" value="Condensation_dom"/>
</dbReference>
<organism evidence="3 4">
    <name type="scientific">Pseudomonas juntendi</name>
    <dbReference type="NCBI Taxonomy" id="2666183"/>
    <lineage>
        <taxon>Bacteria</taxon>
        <taxon>Pseudomonadati</taxon>
        <taxon>Pseudomonadota</taxon>
        <taxon>Gammaproteobacteria</taxon>
        <taxon>Pseudomonadales</taxon>
        <taxon>Pseudomonadaceae</taxon>
        <taxon>Pseudomonas</taxon>
    </lineage>
</organism>